<dbReference type="SUPFAM" id="SSF56601">
    <property type="entry name" value="beta-lactamase/transpeptidase-like"/>
    <property type="match status" value="1"/>
</dbReference>
<dbReference type="EMBL" id="VCLA01000194">
    <property type="protein sequence ID" value="MQT04888.1"/>
    <property type="molecule type" value="Genomic_DNA"/>
</dbReference>
<feature type="region of interest" description="Disordered" evidence="1">
    <location>
        <begin position="393"/>
        <end position="425"/>
    </location>
</feature>
<dbReference type="RefSeq" id="WP_153526168.1">
    <property type="nucleotide sequence ID" value="NZ_JBEPDZ010000056.1"/>
</dbReference>
<gene>
    <name evidence="4" type="ORF">FF041_33545</name>
</gene>
<feature type="signal peptide" evidence="2">
    <location>
        <begin position="1"/>
        <end position="29"/>
    </location>
</feature>
<comment type="caution">
    <text evidence="4">The sequence shown here is derived from an EMBL/GenBank/DDBJ whole genome shotgun (WGS) entry which is preliminary data.</text>
</comment>
<dbReference type="Pfam" id="PF00144">
    <property type="entry name" value="Beta-lactamase"/>
    <property type="match status" value="1"/>
</dbReference>
<evidence type="ECO:0000313" key="4">
    <source>
        <dbReference type="EMBL" id="MQT04888.1"/>
    </source>
</evidence>
<reference evidence="4 5" key="1">
    <citation type="submission" date="2019-05" db="EMBL/GenBank/DDBJ databases">
        <title>Comparative genomics and metabolomics analyses of clavulanic acid producing Streptomyces species provides insight into specialized metabolism and evolution of beta-lactam biosynthetic gene clusters.</title>
        <authorList>
            <person name="Moore M.A."/>
            <person name="Cruz-Morales P."/>
            <person name="Barona Gomez F."/>
            <person name="Kapil T."/>
        </authorList>
    </citation>
    <scope>NUCLEOTIDE SEQUENCE [LARGE SCALE GENOMIC DNA]</scope>
    <source>
        <strain evidence="4 5">NRRL 5741</strain>
    </source>
</reference>
<feature type="compositionally biased region" description="Low complexity" evidence="1">
    <location>
        <begin position="396"/>
        <end position="412"/>
    </location>
</feature>
<organism evidence="4 5">
    <name type="scientific">Streptomyces jumonjinensis</name>
    <dbReference type="NCBI Taxonomy" id="1945"/>
    <lineage>
        <taxon>Bacteria</taxon>
        <taxon>Bacillati</taxon>
        <taxon>Actinomycetota</taxon>
        <taxon>Actinomycetes</taxon>
        <taxon>Kitasatosporales</taxon>
        <taxon>Streptomycetaceae</taxon>
        <taxon>Streptomyces</taxon>
    </lineage>
</organism>
<feature type="chain" id="PRO_5038906502" evidence="2">
    <location>
        <begin position="30"/>
        <end position="425"/>
    </location>
</feature>
<dbReference type="OrthoDB" id="5177574at2"/>
<evidence type="ECO:0000256" key="1">
    <source>
        <dbReference type="SAM" id="MobiDB-lite"/>
    </source>
</evidence>
<keyword evidence="2" id="KW-0732">Signal</keyword>
<dbReference type="InterPro" id="IPR001466">
    <property type="entry name" value="Beta-lactam-related"/>
</dbReference>
<dbReference type="Gene3D" id="3.40.710.10">
    <property type="entry name" value="DD-peptidase/beta-lactamase superfamily"/>
    <property type="match status" value="1"/>
</dbReference>
<feature type="domain" description="Beta-lactamase-related" evidence="3">
    <location>
        <begin position="45"/>
        <end position="357"/>
    </location>
</feature>
<dbReference type="InterPro" id="IPR050491">
    <property type="entry name" value="AmpC-like"/>
</dbReference>
<name>A0A646KS31_STRJU</name>
<dbReference type="AlphaFoldDB" id="A0A646KS31"/>
<dbReference type="InterPro" id="IPR012338">
    <property type="entry name" value="Beta-lactam/transpept-like"/>
</dbReference>
<dbReference type="PANTHER" id="PTHR46825:SF7">
    <property type="entry name" value="D-ALANYL-D-ALANINE CARBOXYPEPTIDASE"/>
    <property type="match status" value="1"/>
</dbReference>
<protein>
    <submittedName>
        <fullName evidence="4">Beta-lactamase family protein</fullName>
    </submittedName>
</protein>
<sequence>MTARGMARTGAAGIAAAVAVAAFAAPVQADTSTTERQRHQAVQRALDTVVTGGVPGVTAQTRDGRAVWNGASGVGDLRTGKARGKNDLFRVASITKTFVATVMLQLEAEGRLSLDDTVERHLPGAVTGNGNDGGEITVRQLLNHSSGIYDYLQDPEYMKKYMLGDGFLKHRYDYRSPQVAVDVAMTHRPYFAPGTGFRYSNTNYVLAALIMEKLTGNSYEHEVRERIVKPLKLRHTTAPGDSSAMPKPSSRAYSKLTEDPAATKIYDVTRQNASQSWAEGDMISSSNDLNRFYRALLRGKLLPEKQLTAMKTLSPHSVEGGSGYGLALEKMKLSCDVEVWGHTGGWIGSLSVAYSTEDGGRQLAFNTNGDWEGKDLLGVVEAGFCGAKAKAEPKAAPKTAPGAALKTTLKTMPKAETKAAAKTAS</sequence>
<dbReference type="Proteomes" id="UP000419138">
    <property type="component" value="Unassembled WGS sequence"/>
</dbReference>
<keyword evidence="5" id="KW-1185">Reference proteome</keyword>
<evidence type="ECO:0000259" key="3">
    <source>
        <dbReference type="Pfam" id="PF00144"/>
    </source>
</evidence>
<evidence type="ECO:0000256" key="2">
    <source>
        <dbReference type="SAM" id="SignalP"/>
    </source>
</evidence>
<dbReference type="PANTHER" id="PTHR46825">
    <property type="entry name" value="D-ALANYL-D-ALANINE-CARBOXYPEPTIDASE/ENDOPEPTIDASE AMPH"/>
    <property type="match status" value="1"/>
</dbReference>
<proteinExistence type="predicted"/>
<accession>A0A646KS31</accession>
<evidence type="ECO:0000313" key="5">
    <source>
        <dbReference type="Proteomes" id="UP000419138"/>
    </source>
</evidence>